<dbReference type="GO" id="GO:0055085">
    <property type="term" value="P:transmembrane transport"/>
    <property type="evidence" value="ECO:0007669"/>
    <property type="project" value="InterPro"/>
</dbReference>
<feature type="transmembrane region" description="Helical" evidence="7">
    <location>
        <begin position="274"/>
        <end position="293"/>
    </location>
</feature>
<evidence type="ECO:0000256" key="3">
    <source>
        <dbReference type="ARBA" id="ARBA00022475"/>
    </source>
</evidence>
<feature type="transmembrane region" description="Helical" evidence="7">
    <location>
        <begin position="305"/>
        <end position="326"/>
    </location>
</feature>
<dbReference type="AlphaFoldDB" id="A0A1W1WXH1"/>
<comment type="subcellular location">
    <subcellularLocation>
        <location evidence="1 7">Cell membrane</location>
        <topology evidence="1 7">Multi-pass membrane protein</topology>
    </subcellularLocation>
</comment>
<dbReference type="Gene3D" id="1.10.3720.10">
    <property type="entry name" value="MetI-like"/>
    <property type="match status" value="1"/>
</dbReference>
<keyword evidence="3" id="KW-1003">Cell membrane</keyword>
<feature type="transmembrane region" description="Helical" evidence="7">
    <location>
        <begin position="209"/>
        <end position="228"/>
    </location>
</feature>
<evidence type="ECO:0000259" key="8">
    <source>
        <dbReference type="PROSITE" id="PS50928"/>
    </source>
</evidence>
<keyword evidence="5 7" id="KW-1133">Transmembrane helix</keyword>
<comment type="similarity">
    <text evidence="7">Belongs to the binding-protein-dependent transport system permease family.</text>
</comment>
<dbReference type="GO" id="GO:0005886">
    <property type="term" value="C:plasma membrane"/>
    <property type="evidence" value="ECO:0007669"/>
    <property type="project" value="UniProtKB-SubCell"/>
</dbReference>
<keyword evidence="2 7" id="KW-0813">Transport</keyword>
<feature type="transmembrane region" description="Helical" evidence="7">
    <location>
        <begin position="177"/>
        <end position="202"/>
    </location>
</feature>
<dbReference type="InterPro" id="IPR000515">
    <property type="entry name" value="MetI-like"/>
</dbReference>
<feature type="transmembrane region" description="Helical" evidence="7">
    <location>
        <begin position="63"/>
        <end position="82"/>
    </location>
</feature>
<organism evidence="9 10">
    <name type="scientific">Clostridium acidisoli DSM 12555</name>
    <dbReference type="NCBI Taxonomy" id="1121291"/>
    <lineage>
        <taxon>Bacteria</taxon>
        <taxon>Bacillati</taxon>
        <taxon>Bacillota</taxon>
        <taxon>Clostridia</taxon>
        <taxon>Eubacteriales</taxon>
        <taxon>Clostridiaceae</taxon>
        <taxon>Clostridium</taxon>
    </lineage>
</organism>
<feature type="transmembrane region" description="Helical" evidence="7">
    <location>
        <begin position="94"/>
        <end position="110"/>
    </location>
</feature>
<evidence type="ECO:0000256" key="5">
    <source>
        <dbReference type="ARBA" id="ARBA00022989"/>
    </source>
</evidence>
<dbReference type="RefSeq" id="WP_084113269.1">
    <property type="nucleotide sequence ID" value="NZ_FWXH01000002.1"/>
</dbReference>
<reference evidence="9 10" key="1">
    <citation type="submission" date="2017-04" db="EMBL/GenBank/DDBJ databases">
        <authorList>
            <person name="Afonso C.L."/>
            <person name="Miller P.J."/>
            <person name="Scott M.A."/>
            <person name="Spackman E."/>
            <person name="Goraichik I."/>
            <person name="Dimitrov K.M."/>
            <person name="Suarez D.L."/>
            <person name="Swayne D.E."/>
        </authorList>
    </citation>
    <scope>NUCLEOTIDE SEQUENCE [LARGE SCALE GENOMIC DNA]</scope>
    <source>
        <strain evidence="9 10">DSM 12555</strain>
    </source>
</reference>
<feature type="transmembrane region" description="Helical" evidence="7">
    <location>
        <begin position="145"/>
        <end position="171"/>
    </location>
</feature>
<dbReference type="InterPro" id="IPR035906">
    <property type="entry name" value="MetI-like_sf"/>
</dbReference>
<proteinExistence type="inferred from homology"/>
<dbReference type="Proteomes" id="UP000192468">
    <property type="component" value="Unassembled WGS sequence"/>
</dbReference>
<evidence type="ECO:0000256" key="7">
    <source>
        <dbReference type="RuleBase" id="RU363032"/>
    </source>
</evidence>
<evidence type="ECO:0000256" key="1">
    <source>
        <dbReference type="ARBA" id="ARBA00004651"/>
    </source>
</evidence>
<dbReference type="EMBL" id="FWXH01000002">
    <property type="protein sequence ID" value="SMC16280.1"/>
    <property type="molecule type" value="Genomic_DNA"/>
</dbReference>
<dbReference type="Pfam" id="PF00528">
    <property type="entry name" value="BPD_transp_1"/>
    <property type="match status" value="1"/>
</dbReference>
<evidence type="ECO:0000313" key="10">
    <source>
        <dbReference type="Proteomes" id="UP000192468"/>
    </source>
</evidence>
<dbReference type="PANTHER" id="PTHR30151">
    <property type="entry name" value="ALKANE SULFONATE ABC TRANSPORTER-RELATED, MEMBRANE SUBUNIT"/>
    <property type="match status" value="1"/>
</dbReference>
<gene>
    <name evidence="9" type="ORF">SAMN02745134_00037</name>
</gene>
<accession>A0A1W1WXH1</accession>
<dbReference type="CDD" id="cd06261">
    <property type="entry name" value="TM_PBP2"/>
    <property type="match status" value="1"/>
</dbReference>
<protein>
    <submittedName>
        <fullName evidence="9">NitT/TauT family transport system permease protein</fullName>
    </submittedName>
</protein>
<dbReference type="OrthoDB" id="9804353at2"/>
<dbReference type="PROSITE" id="PS50928">
    <property type="entry name" value="ABC_TM1"/>
    <property type="match status" value="1"/>
</dbReference>
<evidence type="ECO:0000256" key="4">
    <source>
        <dbReference type="ARBA" id="ARBA00022692"/>
    </source>
</evidence>
<keyword evidence="4 7" id="KW-0812">Transmembrane</keyword>
<name>A0A1W1WXH1_9CLOT</name>
<keyword evidence="6 7" id="KW-0472">Membrane</keyword>
<evidence type="ECO:0000313" key="9">
    <source>
        <dbReference type="EMBL" id="SMC16280.1"/>
    </source>
</evidence>
<evidence type="ECO:0000256" key="6">
    <source>
        <dbReference type="ARBA" id="ARBA00023136"/>
    </source>
</evidence>
<feature type="transmembrane region" description="Helical" evidence="7">
    <location>
        <begin position="30"/>
        <end position="51"/>
    </location>
</feature>
<dbReference type="SUPFAM" id="SSF161098">
    <property type="entry name" value="MetI-like"/>
    <property type="match status" value="1"/>
</dbReference>
<dbReference type="STRING" id="1121291.SAMN02745134_00037"/>
<dbReference type="PANTHER" id="PTHR30151:SF0">
    <property type="entry name" value="ABC TRANSPORTER PERMEASE PROTEIN MJ0413-RELATED"/>
    <property type="match status" value="1"/>
</dbReference>
<sequence>MSLSDKSIQSNIEPISLKNKGKQVTINKKFTAWPILQIVSYVLVLGVSIFIPQEQSVNLKPYQIFLSFLIIFFIGTYILSSFNKDIKKKVYYKAKLYFAIGIVIAVWDILTDKLNLLPLPFFPSIAQIFQSIFEDYQTLIISTAYSLRLLFLGFAIGTIIGLVTGVLIGWYQQWYYWLFPVIKAIGIIPATAWIPVAMFIFPSSFYAEVFLIVLCVWFPVAFMTSTGIGNIHKSYFEAARTLGAKENFLIFKIAIPGAMPSIFSGIYTGVSIAFATLIVSEMIGAKAGLGWYINWAKGWSNYAKVYASLIIMAIVFSIIMAILFRIRDRVLIWQKGLLK</sequence>
<feature type="domain" description="ABC transmembrane type-1" evidence="8">
    <location>
        <begin position="143"/>
        <end position="327"/>
    </location>
</feature>
<keyword evidence="10" id="KW-1185">Reference proteome</keyword>
<evidence type="ECO:0000256" key="2">
    <source>
        <dbReference type="ARBA" id="ARBA00022448"/>
    </source>
</evidence>